<dbReference type="InterPro" id="IPR036390">
    <property type="entry name" value="WH_DNA-bd_sf"/>
</dbReference>
<protein>
    <submittedName>
        <fullName evidence="5">Transcriptional regulator, MarR family</fullName>
    </submittedName>
</protein>
<dbReference type="PANTHER" id="PTHR42756:SF1">
    <property type="entry name" value="TRANSCRIPTIONAL REPRESSOR OF EMRAB OPERON"/>
    <property type="match status" value="1"/>
</dbReference>
<evidence type="ECO:0000313" key="5">
    <source>
        <dbReference type="EMBL" id="EFG47325.1"/>
    </source>
</evidence>
<keyword evidence="2" id="KW-0238">DNA-binding</keyword>
<dbReference type="Gene3D" id="1.10.10.10">
    <property type="entry name" value="Winged helix-like DNA-binding domain superfamily/Winged helix DNA-binding domain"/>
    <property type="match status" value="1"/>
</dbReference>
<dbReference type="InterPro" id="IPR000835">
    <property type="entry name" value="HTH_MarR-typ"/>
</dbReference>
<dbReference type="SUPFAM" id="SSF46785">
    <property type="entry name" value="Winged helix' DNA-binding domain"/>
    <property type="match status" value="1"/>
</dbReference>
<dbReference type="AlphaFoldDB" id="D4YN07"/>
<evidence type="ECO:0000313" key="6">
    <source>
        <dbReference type="Proteomes" id="UP000005714"/>
    </source>
</evidence>
<evidence type="ECO:0000259" key="4">
    <source>
        <dbReference type="PROSITE" id="PS50995"/>
    </source>
</evidence>
<dbReference type="OrthoDB" id="3177763at2"/>
<dbReference type="eggNOG" id="COG1846">
    <property type="taxonomic scope" value="Bacteria"/>
</dbReference>
<gene>
    <name evidence="5" type="ORF">HMPREF0183_1316</name>
</gene>
<dbReference type="InterPro" id="IPR036388">
    <property type="entry name" value="WH-like_DNA-bd_sf"/>
</dbReference>
<dbReference type="EMBL" id="ADNU01000039">
    <property type="protein sequence ID" value="EFG47325.1"/>
    <property type="molecule type" value="Genomic_DNA"/>
</dbReference>
<sequence length="153" mass="17176">MKQPQIEESLTLSPGYKLKELTTLLRAAMEESLREYKITVAQFACLELLGRHSHLSNSELARGAFVSRQAMNKVLKGLEEKELVSRPQQAESGRVRRVQLTQRGADLLAQTREGIFHVEKAMVHGLSIEERAQLSELIARCSGNLQKSLNPHS</sequence>
<dbReference type="InterPro" id="IPR023187">
    <property type="entry name" value="Tscrpt_reg_MarR-type_CS"/>
</dbReference>
<dbReference type="PANTHER" id="PTHR42756">
    <property type="entry name" value="TRANSCRIPTIONAL REGULATOR, MARR"/>
    <property type="match status" value="1"/>
</dbReference>
<keyword evidence="1" id="KW-0805">Transcription regulation</keyword>
<dbReference type="SMART" id="SM00347">
    <property type="entry name" value="HTH_MARR"/>
    <property type="match status" value="1"/>
</dbReference>
<accession>D4YN07</accession>
<comment type="caution">
    <text evidence="5">The sequence shown here is derived from an EMBL/GenBank/DDBJ whole genome shotgun (WGS) entry which is preliminary data.</text>
</comment>
<keyword evidence="3" id="KW-0804">Transcription</keyword>
<feature type="domain" description="HTH marR-type" evidence="4">
    <location>
        <begin position="11"/>
        <end position="143"/>
    </location>
</feature>
<name>D4YN07_9MICO</name>
<dbReference type="PRINTS" id="PR00598">
    <property type="entry name" value="HTHMARR"/>
</dbReference>
<dbReference type="GO" id="GO:0003700">
    <property type="term" value="F:DNA-binding transcription factor activity"/>
    <property type="evidence" value="ECO:0007669"/>
    <property type="project" value="InterPro"/>
</dbReference>
<proteinExistence type="predicted"/>
<dbReference type="GO" id="GO:0003677">
    <property type="term" value="F:DNA binding"/>
    <property type="evidence" value="ECO:0007669"/>
    <property type="project" value="UniProtKB-KW"/>
</dbReference>
<evidence type="ECO:0000256" key="1">
    <source>
        <dbReference type="ARBA" id="ARBA00023015"/>
    </source>
</evidence>
<evidence type="ECO:0000256" key="3">
    <source>
        <dbReference type="ARBA" id="ARBA00023163"/>
    </source>
</evidence>
<organism evidence="5 6">
    <name type="scientific">Brevibacterium mcbrellneri ATCC 49030</name>
    <dbReference type="NCBI Taxonomy" id="585530"/>
    <lineage>
        <taxon>Bacteria</taxon>
        <taxon>Bacillati</taxon>
        <taxon>Actinomycetota</taxon>
        <taxon>Actinomycetes</taxon>
        <taxon>Micrococcales</taxon>
        <taxon>Brevibacteriaceae</taxon>
        <taxon>Brevibacterium</taxon>
    </lineage>
</organism>
<evidence type="ECO:0000256" key="2">
    <source>
        <dbReference type="ARBA" id="ARBA00023125"/>
    </source>
</evidence>
<dbReference type="PROSITE" id="PS50995">
    <property type="entry name" value="HTH_MARR_2"/>
    <property type="match status" value="1"/>
</dbReference>
<keyword evidence="6" id="KW-1185">Reference proteome</keyword>
<dbReference type="STRING" id="585530.HMPREF0183_1316"/>
<dbReference type="Pfam" id="PF01047">
    <property type="entry name" value="MarR"/>
    <property type="match status" value="1"/>
</dbReference>
<dbReference type="Proteomes" id="UP000005714">
    <property type="component" value="Unassembled WGS sequence"/>
</dbReference>
<dbReference type="PROSITE" id="PS01117">
    <property type="entry name" value="HTH_MARR_1"/>
    <property type="match status" value="1"/>
</dbReference>
<reference evidence="5 6" key="1">
    <citation type="submission" date="2010-04" db="EMBL/GenBank/DDBJ databases">
        <authorList>
            <person name="Qin X."/>
            <person name="Bachman B."/>
            <person name="Battles P."/>
            <person name="Bell A."/>
            <person name="Bess C."/>
            <person name="Bickham C."/>
            <person name="Chaboub L."/>
            <person name="Chen D."/>
            <person name="Coyle M."/>
            <person name="Deiros D.R."/>
            <person name="Dinh H."/>
            <person name="Forbes L."/>
            <person name="Fowler G."/>
            <person name="Francisco L."/>
            <person name="Fu Q."/>
            <person name="Gubbala S."/>
            <person name="Hale W."/>
            <person name="Han Y."/>
            <person name="Hemphill L."/>
            <person name="Highlander S.K."/>
            <person name="Hirani K."/>
            <person name="Hogues M."/>
            <person name="Jackson L."/>
            <person name="Jakkamsetti A."/>
            <person name="Javaid M."/>
            <person name="Jiang H."/>
            <person name="Korchina V."/>
            <person name="Kovar C."/>
            <person name="Lara F."/>
            <person name="Lee S."/>
            <person name="Mata R."/>
            <person name="Mathew T."/>
            <person name="Moen C."/>
            <person name="Morales K."/>
            <person name="Munidasa M."/>
            <person name="Nazareth L."/>
            <person name="Ngo R."/>
            <person name="Nguyen L."/>
            <person name="Okwuonu G."/>
            <person name="Ongeri F."/>
            <person name="Patil S."/>
            <person name="Petrosino J."/>
            <person name="Pham C."/>
            <person name="Pham P."/>
            <person name="Pu L.-L."/>
            <person name="Puazo M."/>
            <person name="Raj R."/>
            <person name="Reid J."/>
            <person name="Rouhana J."/>
            <person name="Saada N."/>
            <person name="Shang Y."/>
            <person name="Simmons D."/>
            <person name="Thornton R."/>
            <person name="Warren J."/>
            <person name="Weissenberger G."/>
            <person name="Zhang J."/>
            <person name="Zhang L."/>
            <person name="Zhou C."/>
            <person name="Zhu D."/>
            <person name="Muzny D."/>
            <person name="Worley K."/>
            <person name="Gibbs R."/>
        </authorList>
    </citation>
    <scope>NUCLEOTIDE SEQUENCE [LARGE SCALE GENOMIC DNA]</scope>
    <source>
        <strain evidence="5 6">ATCC 49030</strain>
    </source>
</reference>